<evidence type="ECO:0000313" key="2">
    <source>
        <dbReference type="EMBL" id="NLS09718.1"/>
    </source>
</evidence>
<keyword evidence="3" id="KW-1185">Reference proteome</keyword>
<feature type="region of interest" description="Disordered" evidence="1">
    <location>
        <begin position="38"/>
        <end position="70"/>
    </location>
</feature>
<protein>
    <submittedName>
        <fullName evidence="2">Uncharacterized protein</fullName>
    </submittedName>
</protein>
<gene>
    <name evidence="2" type="ORF">HGQ17_06800</name>
</gene>
<proteinExistence type="predicted"/>
<evidence type="ECO:0000256" key="1">
    <source>
        <dbReference type="SAM" id="MobiDB-lite"/>
    </source>
</evidence>
<sequence length="356" mass="38912">MRRELTTAAASAAAAFALAGCGVFGGGADYRLADQLERIPDPREGAETADSTGGGPFSQPADESEAGSGQDLVGVSIRAANYDRLAELTGEDKPPAPNMNIGSDESQDGVEAYQDWLRSVHSGAQADYQAEQSTLIRFLDQRWVGAWQEELGVHPHDMDQYVDFWAAPEANLTLAEMPEDPGVEGMLQDDDLVPDGFETGFEGQTLVSSNGFEDHNTLAPEGATVADDEDIMAAAEAIDSEHWYFAAIITGVPRWGSGSDLEPLERYSYLGMAFDEVDGEHITRIILVHEEPERAEANAESFEQNLADEAYDFIEFRNADTDGRILTVEVQNDVDRQSLWHMAVTSYDPLFGYEEN</sequence>
<dbReference type="EMBL" id="JABAHY010000005">
    <property type="protein sequence ID" value="NLS09718.1"/>
    <property type="molecule type" value="Genomic_DNA"/>
</dbReference>
<name>A0A7X8TKI8_9MICC</name>
<dbReference type="RefSeq" id="WP_168887217.1">
    <property type="nucleotide sequence ID" value="NZ_JABAHY010000005.1"/>
</dbReference>
<comment type="caution">
    <text evidence="2">The sequence shown here is derived from an EMBL/GenBank/DDBJ whole genome shotgun (WGS) entry which is preliminary data.</text>
</comment>
<organism evidence="2 3">
    <name type="scientific">Nesterenkonia sedimenti</name>
    <dbReference type="NCBI Taxonomy" id="1463632"/>
    <lineage>
        <taxon>Bacteria</taxon>
        <taxon>Bacillati</taxon>
        <taxon>Actinomycetota</taxon>
        <taxon>Actinomycetes</taxon>
        <taxon>Micrococcales</taxon>
        <taxon>Micrococcaceae</taxon>
        <taxon>Nesterenkonia</taxon>
    </lineage>
</organism>
<dbReference type="Proteomes" id="UP000523139">
    <property type="component" value="Unassembled WGS sequence"/>
</dbReference>
<evidence type="ECO:0000313" key="3">
    <source>
        <dbReference type="Proteomes" id="UP000523139"/>
    </source>
</evidence>
<accession>A0A7X8TKI8</accession>
<dbReference type="PROSITE" id="PS51257">
    <property type="entry name" value="PROKAR_LIPOPROTEIN"/>
    <property type="match status" value="1"/>
</dbReference>
<reference evidence="2 3" key="1">
    <citation type="submission" date="2020-04" db="EMBL/GenBank/DDBJ databases">
        <title>Nesterenkonia sp. nov., isolated from marine sediment.</title>
        <authorList>
            <person name="Zhang G."/>
        </authorList>
    </citation>
    <scope>NUCLEOTIDE SEQUENCE [LARGE SCALE GENOMIC DNA]</scope>
    <source>
        <strain evidence="2 3">MY13</strain>
    </source>
</reference>
<dbReference type="AlphaFoldDB" id="A0A7X8TKI8"/>